<keyword evidence="4" id="KW-0687">Ribonucleoprotein</keyword>
<dbReference type="PANTHER" id="PTHR43877">
    <property type="entry name" value="AMINOALKYLPHOSPHONATE N-ACETYLTRANSFERASE-RELATED-RELATED"/>
    <property type="match status" value="1"/>
</dbReference>
<dbReference type="RefSeq" id="WP_131848138.1">
    <property type="nucleotide sequence ID" value="NZ_SLXV01000007.1"/>
</dbReference>
<dbReference type="PROSITE" id="PS51186">
    <property type="entry name" value="GNAT"/>
    <property type="match status" value="1"/>
</dbReference>
<dbReference type="Pfam" id="PF00583">
    <property type="entry name" value="Acetyltransf_1"/>
    <property type="match status" value="1"/>
</dbReference>
<gene>
    <name evidence="4" type="ORF">EDD57_1077</name>
</gene>
<reference evidence="4 5" key="1">
    <citation type="submission" date="2019-03" db="EMBL/GenBank/DDBJ databases">
        <title>Genomic Encyclopedia of Type Strains, Phase IV (KMG-IV): sequencing the most valuable type-strain genomes for metagenomic binning, comparative biology and taxonomic classification.</title>
        <authorList>
            <person name="Goeker M."/>
        </authorList>
    </citation>
    <scope>NUCLEOTIDE SEQUENCE [LARGE SCALE GENOMIC DNA]</scope>
    <source>
        <strain evidence="4 5">DSM 46831</strain>
    </source>
</reference>
<dbReference type="InterPro" id="IPR000182">
    <property type="entry name" value="GNAT_dom"/>
</dbReference>
<proteinExistence type="predicted"/>
<evidence type="ECO:0000256" key="2">
    <source>
        <dbReference type="ARBA" id="ARBA00023315"/>
    </source>
</evidence>
<comment type="caution">
    <text evidence="4">The sequence shown here is derived from an EMBL/GenBank/DDBJ whole genome shotgun (WGS) entry which is preliminary data.</text>
</comment>
<dbReference type="EMBL" id="SLXV01000007">
    <property type="protein sequence ID" value="TCP69573.1"/>
    <property type="molecule type" value="Genomic_DNA"/>
</dbReference>
<organism evidence="4 5">
    <name type="scientific">Baia soyae</name>
    <dbReference type="NCBI Taxonomy" id="1544746"/>
    <lineage>
        <taxon>Bacteria</taxon>
        <taxon>Bacillati</taxon>
        <taxon>Bacillota</taxon>
        <taxon>Bacilli</taxon>
        <taxon>Bacillales</taxon>
        <taxon>Thermoactinomycetaceae</taxon>
        <taxon>Baia</taxon>
    </lineage>
</organism>
<dbReference type="PANTHER" id="PTHR43877:SF2">
    <property type="entry name" value="AMINOALKYLPHOSPHONATE N-ACETYLTRANSFERASE-RELATED"/>
    <property type="match status" value="1"/>
</dbReference>
<feature type="domain" description="N-acetyltransferase" evidence="3">
    <location>
        <begin position="1"/>
        <end position="140"/>
    </location>
</feature>
<dbReference type="Proteomes" id="UP000294746">
    <property type="component" value="Unassembled WGS sequence"/>
</dbReference>
<dbReference type="SUPFAM" id="SSF55729">
    <property type="entry name" value="Acyl-CoA N-acyltransferases (Nat)"/>
    <property type="match status" value="1"/>
</dbReference>
<dbReference type="AlphaFoldDB" id="A0A4R2S2J7"/>
<dbReference type="InterPro" id="IPR050832">
    <property type="entry name" value="Bact_Acetyltransf"/>
</dbReference>
<dbReference type="GO" id="GO:0005840">
    <property type="term" value="C:ribosome"/>
    <property type="evidence" value="ECO:0007669"/>
    <property type="project" value="UniProtKB-KW"/>
</dbReference>
<keyword evidence="4" id="KW-0689">Ribosomal protein</keyword>
<evidence type="ECO:0000256" key="1">
    <source>
        <dbReference type="ARBA" id="ARBA00022679"/>
    </source>
</evidence>
<sequence>MNIREANKADFPELRHLYLESRCKSFYWANVEQMTLEDFDQHTLEEHIIVAEENQSILGFASLYLPDNFIHNLFVHPEFSGKGVGTKLLKASIEKMTQPIRLKCVSKNLKAMKFYQDHGWRKVVEEGNLEEKYWVMVYEV</sequence>
<keyword evidence="2" id="KW-0012">Acyltransferase</keyword>
<name>A0A4R2S2J7_9BACL</name>
<keyword evidence="5" id="KW-1185">Reference proteome</keyword>
<dbReference type="CDD" id="cd04301">
    <property type="entry name" value="NAT_SF"/>
    <property type="match status" value="1"/>
</dbReference>
<evidence type="ECO:0000313" key="5">
    <source>
        <dbReference type="Proteomes" id="UP000294746"/>
    </source>
</evidence>
<dbReference type="Gene3D" id="3.40.630.30">
    <property type="match status" value="1"/>
</dbReference>
<evidence type="ECO:0000259" key="3">
    <source>
        <dbReference type="PROSITE" id="PS51186"/>
    </source>
</evidence>
<dbReference type="OrthoDB" id="9788755at2"/>
<keyword evidence="1" id="KW-0808">Transferase</keyword>
<evidence type="ECO:0000313" key="4">
    <source>
        <dbReference type="EMBL" id="TCP69573.1"/>
    </source>
</evidence>
<accession>A0A4R2S2J7</accession>
<dbReference type="InterPro" id="IPR016181">
    <property type="entry name" value="Acyl_CoA_acyltransferase"/>
</dbReference>
<dbReference type="GO" id="GO:0016747">
    <property type="term" value="F:acyltransferase activity, transferring groups other than amino-acyl groups"/>
    <property type="evidence" value="ECO:0007669"/>
    <property type="project" value="InterPro"/>
</dbReference>
<protein>
    <submittedName>
        <fullName evidence="4">Ribosomal protein S18 acetylase RimI-like enzyme</fullName>
    </submittedName>
</protein>